<dbReference type="Proteomes" id="UP000759537">
    <property type="component" value="Unassembled WGS sequence"/>
</dbReference>
<dbReference type="AlphaFoldDB" id="A0A9P5JZV0"/>
<comment type="caution">
    <text evidence="1">The sequence shown here is derived from an EMBL/GenBank/DDBJ whole genome shotgun (WGS) entry which is preliminary data.</text>
</comment>
<protein>
    <submittedName>
        <fullName evidence="1">Uncharacterized protein</fullName>
    </submittedName>
</protein>
<evidence type="ECO:0000313" key="1">
    <source>
        <dbReference type="EMBL" id="KAF8471434.1"/>
    </source>
</evidence>
<organism evidence="1 2">
    <name type="scientific">Russula ochroleuca</name>
    <dbReference type="NCBI Taxonomy" id="152965"/>
    <lineage>
        <taxon>Eukaryota</taxon>
        <taxon>Fungi</taxon>
        <taxon>Dikarya</taxon>
        <taxon>Basidiomycota</taxon>
        <taxon>Agaricomycotina</taxon>
        <taxon>Agaricomycetes</taxon>
        <taxon>Russulales</taxon>
        <taxon>Russulaceae</taxon>
        <taxon>Russula</taxon>
    </lineage>
</organism>
<dbReference type="EMBL" id="WHVB01000023">
    <property type="protein sequence ID" value="KAF8471434.1"/>
    <property type="molecule type" value="Genomic_DNA"/>
</dbReference>
<name>A0A9P5JZV0_9AGAM</name>
<evidence type="ECO:0000313" key="2">
    <source>
        <dbReference type="Proteomes" id="UP000759537"/>
    </source>
</evidence>
<sequence>MNPAYILQHLAFEMPSKLKCRIRSLITRRDRRIDMPSPGMLNVTRLVNLTHIVCVIGPSDELSYSSGSLFSIYSKILEEYDNKKAMLGFCRAKGPCISTPDAPTRPGAPSGTDPKVKFLGPFGASHSLLYARPLPPPFTYYSTMSPFPCSLYI</sequence>
<proteinExistence type="predicted"/>
<gene>
    <name evidence="1" type="ORF">DFH94DRAFT_769521</name>
</gene>
<accession>A0A9P5JZV0</accession>
<keyword evidence="2" id="KW-1185">Reference proteome</keyword>
<reference evidence="1" key="1">
    <citation type="submission" date="2019-10" db="EMBL/GenBank/DDBJ databases">
        <authorList>
            <consortium name="DOE Joint Genome Institute"/>
            <person name="Kuo A."/>
            <person name="Miyauchi S."/>
            <person name="Kiss E."/>
            <person name="Drula E."/>
            <person name="Kohler A."/>
            <person name="Sanchez-Garcia M."/>
            <person name="Andreopoulos B."/>
            <person name="Barry K.W."/>
            <person name="Bonito G."/>
            <person name="Buee M."/>
            <person name="Carver A."/>
            <person name="Chen C."/>
            <person name="Cichocki N."/>
            <person name="Clum A."/>
            <person name="Culley D."/>
            <person name="Crous P.W."/>
            <person name="Fauchery L."/>
            <person name="Girlanda M."/>
            <person name="Hayes R."/>
            <person name="Keri Z."/>
            <person name="LaButti K."/>
            <person name="Lipzen A."/>
            <person name="Lombard V."/>
            <person name="Magnuson J."/>
            <person name="Maillard F."/>
            <person name="Morin E."/>
            <person name="Murat C."/>
            <person name="Nolan M."/>
            <person name="Ohm R."/>
            <person name="Pangilinan J."/>
            <person name="Pereira M."/>
            <person name="Perotto S."/>
            <person name="Peter M."/>
            <person name="Riley R."/>
            <person name="Sitrit Y."/>
            <person name="Stielow B."/>
            <person name="Szollosi G."/>
            <person name="Zifcakova L."/>
            <person name="Stursova M."/>
            <person name="Spatafora J.W."/>
            <person name="Tedersoo L."/>
            <person name="Vaario L.-M."/>
            <person name="Yamada A."/>
            <person name="Yan M."/>
            <person name="Wang P."/>
            <person name="Xu J."/>
            <person name="Bruns T."/>
            <person name="Baldrian P."/>
            <person name="Vilgalys R."/>
            <person name="Henrissat B."/>
            <person name="Grigoriev I.V."/>
            <person name="Hibbett D."/>
            <person name="Nagy L.G."/>
            <person name="Martin F.M."/>
        </authorList>
    </citation>
    <scope>NUCLEOTIDE SEQUENCE</scope>
    <source>
        <strain evidence="1">Prilba</strain>
    </source>
</reference>
<reference evidence="1" key="2">
    <citation type="journal article" date="2020" name="Nat. Commun.">
        <title>Large-scale genome sequencing of mycorrhizal fungi provides insights into the early evolution of symbiotic traits.</title>
        <authorList>
            <person name="Miyauchi S."/>
            <person name="Kiss E."/>
            <person name="Kuo A."/>
            <person name="Drula E."/>
            <person name="Kohler A."/>
            <person name="Sanchez-Garcia M."/>
            <person name="Morin E."/>
            <person name="Andreopoulos B."/>
            <person name="Barry K.W."/>
            <person name="Bonito G."/>
            <person name="Buee M."/>
            <person name="Carver A."/>
            <person name="Chen C."/>
            <person name="Cichocki N."/>
            <person name="Clum A."/>
            <person name="Culley D."/>
            <person name="Crous P.W."/>
            <person name="Fauchery L."/>
            <person name="Girlanda M."/>
            <person name="Hayes R.D."/>
            <person name="Keri Z."/>
            <person name="LaButti K."/>
            <person name="Lipzen A."/>
            <person name="Lombard V."/>
            <person name="Magnuson J."/>
            <person name="Maillard F."/>
            <person name="Murat C."/>
            <person name="Nolan M."/>
            <person name="Ohm R.A."/>
            <person name="Pangilinan J."/>
            <person name="Pereira M.F."/>
            <person name="Perotto S."/>
            <person name="Peter M."/>
            <person name="Pfister S."/>
            <person name="Riley R."/>
            <person name="Sitrit Y."/>
            <person name="Stielow J.B."/>
            <person name="Szollosi G."/>
            <person name="Zifcakova L."/>
            <person name="Stursova M."/>
            <person name="Spatafora J.W."/>
            <person name="Tedersoo L."/>
            <person name="Vaario L.M."/>
            <person name="Yamada A."/>
            <person name="Yan M."/>
            <person name="Wang P."/>
            <person name="Xu J."/>
            <person name="Bruns T."/>
            <person name="Baldrian P."/>
            <person name="Vilgalys R."/>
            <person name="Dunand C."/>
            <person name="Henrissat B."/>
            <person name="Grigoriev I.V."/>
            <person name="Hibbett D."/>
            <person name="Nagy L.G."/>
            <person name="Martin F.M."/>
        </authorList>
    </citation>
    <scope>NUCLEOTIDE SEQUENCE</scope>
    <source>
        <strain evidence="1">Prilba</strain>
    </source>
</reference>